<keyword evidence="4 6" id="KW-1133">Transmembrane helix</keyword>
<keyword evidence="5 6" id="KW-0472">Membrane</keyword>
<feature type="transmembrane region" description="Helical" evidence="6">
    <location>
        <begin position="41"/>
        <end position="61"/>
    </location>
</feature>
<sequence length="112" mass="11973">MNDEYAVGTATEGGLPYMQMGTSFIVGLAVGYFLKKSFKLLLLILGLGLVILFVLESQGAFQVDDTMIKDGVQTSMNSFQNLYEMLKTRLGSMELSSGVGAVAGFLAGLKFG</sequence>
<evidence type="ECO:0000256" key="4">
    <source>
        <dbReference type="ARBA" id="ARBA00022989"/>
    </source>
</evidence>
<evidence type="ECO:0000256" key="5">
    <source>
        <dbReference type="ARBA" id="ARBA00023136"/>
    </source>
</evidence>
<comment type="subcellular location">
    <subcellularLocation>
        <location evidence="1">Membrane</location>
    </subcellularLocation>
</comment>
<feature type="transmembrane region" description="Helical" evidence="6">
    <location>
        <begin position="15"/>
        <end position="34"/>
    </location>
</feature>
<evidence type="ECO:0008006" key="8">
    <source>
        <dbReference type="Google" id="ProtNLM"/>
    </source>
</evidence>
<gene>
    <name evidence="7" type="ORF">MNB_SV-12-804</name>
</gene>
<evidence type="ECO:0000256" key="2">
    <source>
        <dbReference type="ARBA" id="ARBA00009160"/>
    </source>
</evidence>
<evidence type="ECO:0000256" key="1">
    <source>
        <dbReference type="ARBA" id="ARBA00004370"/>
    </source>
</evidence>
<protein>
    <recommendedName>
        <fullName evidence="8">FUN14 family protein</fullName>
    </recommendedName>
</protein>
<evidence type="ECO:0000256" key="3">
    <source>
        <dbReference type="ARBA" id="ARBA00022692"/>
    </source>
</evidence>
<dbReference type="AlphaFoldDB" id="A0A1W1BX52"/>
<reference evidence="7" key="1">
    <citation type="submission" date="2016-10" db="EMBL/GenBank/DDBJ databases">
        <authorList>
            <person name="de Groot N.N."/>
        </authorList>
    </citation>
    <scope>NUCLEOTIDE SEQUENCE</scope>
</reference>
<evidence type="ECO:0000256" key="6">
    <source>
        <dbReference type="SAM" id="Phobius"/>
    </source>
</evidence>
<evidence type="ECO:0000313" key="7">
    <source>
        <dbReference type="EMBL" id="SFV58054.1"/>
    </source>
</evidence>
<proteinExistence type="inferred from homology"/>
<name>A0A1W1BX52_9ZZZZ</name>
<dbReference type="GO" id="GO:0016020">
    <property type="term" value="C:membrane"/>
    <property type="evidence" value="ECO:0007669"/>
    <property type="project" value="UniProtKB-SubCell"/>
</dbReference>
<dbReference type="InterPro" id="IPR007014">
    <property type="entry name" value="FUN14"/>
</dbReference>
<keyword evidence="3 6" id="KW-0812">Transmembrane</keyword>
<dbReference type="Pfam" id="PF04930">
    <property type="entry name" value="FUN14"/>
    <property type="match status" value="1"/>
</dbReference>
<dbReference type="EMBL" id="FPHE01000082">
    <property type="protein sequence ID" value="SFV58054.1"/>
    <property type="molecule type" value="Genomic_DNA"/>
</dbReference>
<comment type="similarity">
    <text evidence="2">Belongs to the FUN14 family.</text>
</comment>
<accession>A0A1W1BX52</accession>
<organism evidence="7">
    <name type="scientific">hydrothermal vent metagenome</name>
    <dbReference type="NCBI Taxonomy" id="652676"/>
    <lineage>
        <taxon>unclassified sequences</taxon>
        <taxon>metagenomes</taxon>
        <taxon>ecological metagenomes</taxon>
    </lineage>
</organism>